<feature type="active site" description="Proton acceptor" evidence="6">
    <location>
        <position position="44"/>
    </location>
</feature>
<dbReference type="InterPro" id="IPR023296">
    <property type="entry name" value="Glyco_hydro_beta-prop_sf"/>
</dbReference>
<dbReference type="SUPFAM" id="SSF49785">
    <property type="entry name" value="Galactose-binding domain-like"/>
    <property type="match status" value="1"/>
</dbReference>
<comment type="similarity">
    <text evidence="1 8">Belongs to the glycosyl hydrolase 43 family.</text>
</comment>
<accession>A0AAD9S8F5</accession>
<feature type="site" description="Important for catalytic activity, responsible for pKa modulation of the active site Glu and correct orientation of both the proton donor and substrate" evidence="7">
    <location>
        <position position="157"/>
    </location>
</feature>
<dbReference type="InterPro" id="IPR008979">
    <property type="entry name" value="Galactose-bd-like_sf"/>
</dbReference>
<dbReference type="AlphaFoldDB" id="A0AAD9S8F5"/>
<keyword evidence="3 8" id="KW-0378">Hydrolase</keyword>
<dbReference type="GO" id="GO:0030246">
    <property type="term" value="F:carbohydrate binding"/>
    <property type="evidence" value="ECO:0007669"/>
    <property type="project" value="InterPro"/>
</dbReference>
<dbReference type="Pfam" id="PF04616">
    <property type="entry name" value="Glyco_hydro_43"/>
    <property type="match status" value="1"/>
</dbReference>
<keyword evidence="2 9" id="KW-0732">Signal</keyword>
<dbReference type="GO" id="GO:0005975">
    <property type="term" value="P:carbohydrate metabolic process"/>
    <property type="evidence" value="ECO:0007669"/>
    <property type="project" value="InterPro"/>
</dbReference>
<dbReference type="SUPFAM" id="SSF75005">
    <property type="entry name" value="Arabinanase/levansucrase/invertase"/>
    <property type="match status" value="1"/>
</dbReference>
<dbReference type="InterPro" id="IPR005084">
    <property type="entry name" value="CBM6"/>
</dbReference>
<dbReference type="Proteomes" id="UP001265746">
    <property type="component" value="Unassembled WGS sequence"/>
</dbReference>
<evidence type="ECO:0000256" key="4">
    <source>
        <dbReference type="ARBA" id="ARBA00023277"/>
    </source>
</evidence>
<dbReference type="PANTHER" id="PTHR43772">
    <property type="entry name" value="ENDO-1,4-BETA-XYLANASE"/>
    <property type="match status" value="1"/>
</dbReference>
<dbReference type="Gene3D" id="2.115.10.20">
    <property type="entry name" value="Glycosyl hydrolase domain, family 43"/>
    <property type="match status" value="1"/>
</dbReference>
<organism evidence="11 12">
    <name type="scientific">Phomopsis amygdali</name>
    <name type="common">Fusicoccum amygdali</name>
    <dbReference type="NCBI Taxonomy" id="1214568"/>
    <lineage>
        <taxon>Eukaryota</taxon>
        <taxon>Fungi</taxon>
        <taxon>Dikarya</taxon>
        <taxon>Ascomycota</taxon>
        <taxon>Pezizomycotina</taxon>
        <taxon>Sordariomycetes</taxon>
        <taxon>Sordariomycetidae</taxon>
        <taxon>Diaporthales</taxon>
        <taxon>Diaporthaceae</taxon>
        <taxon>Diaporthe</taxon>
    </lineage>
</organism>
<evidence type="ECO:0000256" key="9">
    <source>
        <dbReference type="SAM" id="SignalP"/>
    </source>
</evidence>
<evidence type="ECO:0000256" key="1">
    <source>
        <dbReference type="ARBA" id="ARBA00009865"/>
    </source>
</evidence>
<evidence type="ECO:0000256" key="7">
    <source>
        <dbReference type="PIRSR" id="PIRSR606710-2"/>
    </source>
</evidence>
<feature type="active site" description="Proton donor" evidence="6">
    <location>
        <position position="218"/>
    </location>
</feature>
<feature type="signal peptide" evidence="9">
    <location>
        <begin position="1"/>
        <end position="32"/>
    </location>
</feature>
<proteinExistence type="inferred from homology"/>
<dbReference type="PROSITE" id="PS51175">
    <property type="entry name" value="CBM6"/>
    <property type="match status" value="1"/>
</dbReference>
<evidence type="ECO:0000256" key="5">
    <source>
        <dbReference type="ARBA" id="ARBA00023295"/>
    </source>
</evidence>
<evidence type="ECO:0000313" key="11">
    <source>
        <dbReference type="EMBL" id="KAK2599768.1"/>
    </source>
</evidence>
<dbReference type="InterPro" id="IPR006584">
    <property type="entry name" value="Cellulose-bd_IV"/>
</dbReference>
<dbReference type="Pfam" id="PF03422">
    <property type="entry name" value="CBM_6"/>
    <property type="match status" value="1"/>
</dbReference>
<evidence type="ECO:0000256" key="3">
    <source>
        <dbReference type="ARBA" id="ARBA00022801"/>
    </source>
</evidence>
<evidence type="ECO:0000313" key="12">
    <source>
        <dbReference type="Proteomes" id="UP001265746"/>
    </source>
</evidence>
<dbReference type="CDD" id="cd04084">
    <property type="entry name" value="CBM6_xylanase-like"/>
    <property type="match status" value="1"/>
</dbReference>
<sequence length="458" mass="49570">MTTSKSWLAGRAVVIIAQALLGIIASLSGVQADNPIVQTIYTADPAPLVHDGRVYVFTGHDEDGATTYDMRDWRLFSSEDMVNWQHHESPMNVQTFAWAAANAWAGQVIERNNKFYYYVPVTRTGGSMAIGVGVSDSITGPFRDAIGSPLVENGEIDPTVFIDDDGQAYMYWGNPNLWYVKLNEDMVSYSGEVTQVELTTAGFGTREGNPNRNTTFEEGPWIYKLNGIHYLVYAANCCSEDIRYSTGPSATGPWTYGGLIMEAQGASFTNHPGLIDFNGTSYFFYHNGALAGGGGFTRSVAVESFTYNSDGSFPLIPMTTDGPSQVGSLDPYLRQEAETMAWSSGIETEVCSEGGLNVCWINEGDYIKVGGVDFGTGATLYTASVASALAGGEIELRLDSVSGTLIGTCLASNTGSWQAWITISCPVTDAVGVHDLFLVFRGDGADPLFNVDWWQFSK</sequence>
<dbReference type="EMBL" id="JAUJFL010000007">
    <property type="protein sequence ID" value="KAK2599768.1"/>
    <property type="molecule type" value="Genomic_DNA"/>
</dbReference>
<evidence type="ECO:0000259" key="10">
    <source>
        <dbReference type="PROSITE" id="PS51175"/>
    </source>
</evidence>
<dbReference type="GO" id="GO:0004553">
    <property type="term" value="F:hydrolase activity, hydrolyzing O-glycosyl compounds"/>
    <property type="evidence" value="ECO:0007669"/>
    <property type="project" value="InterPro"/>
</dbReference>
<evidence type="ECO:0000256" key="8">
    <source>
        <dbReference type="RuleBase" id="RU361187"/>
    </source>
</evidence>
<comment type="caution">
    <text evidence="11">The sequence shown here is derived from an EMBL/GenBank/DDBJ whole genome shotgun (WGS) entry which is preliminary data.</text>
</comment>
<feature type="chain" id="PRO_5042188206" description="CBM6 domain-containing protein" evidence="9">
    <location>
        <begin position="33"/>
        <end position="458"/>
    </location>
</feature>
<protein>
    <recommendedName>
        <fullName evidence="10">CBM6 domain-containing protein</fullName>
    </recommendedName>
</protein>
<keyword evidence="12" id="KW-1185">Reference proteome</keyword>
<dbReference type="PANTHER" id="PTHR43772:SF2">
    <property type="entry name" value="PUTATIVE (AFU_ORTHOLOGUE AFUA_2G04480)-RELATED"/>
    <property type="match status" value="1"/>
</dbReference>
<reference evidence="11" key="1">
    <citation type="submission" date="2023-06" db="EMBL/GenBank/DDBJ databases">
        <authorList>
            <person name="Noh H."/>
        </authorList>
    </citation>
    <scope>NUCLEOTIDE SEQUENCE</scope>
    <source>
        <strain evidence="11">DUCC20226</strain>
    </source>
</reference>
<dbReference type="SMART" id="SM00606">
    <property type="entry name" value="CBD_IV"/>
    <property type="match status" value="1"/>
</dbReference>
<dbReference type="InterPro" id="IPR052176">
    <property type="entry name" value="Glycosyl_Hydrlase_43_Enz"/>
</dbReference>
<name>A0AAD9S8F5_PHOAM</name>
<dbReference type="Gene3D" id="2.60.120.260">
    <property type="entry name" value="Galactose-binding domain-like"/>
    <property type="match status" value="1"/>
</dbReference>
<evidence type="ECO:0000256" key="2">
    <source>
        <dbReference type="ARBA" id="ARBA00022729"/>
    </source>
</evidence>
<feature type="domain" description="CBM6" evidence="10">
    <location>
        <begin position="333"/>
        <end position="457"/>
    </location>
</feature>
<dbReference type="CDD" id="cd18618">
    <property type="entry name" value="GH43_Xsa43E-like"/>
    <property type="match status" value="1"/>
</dbReference>
<keyword evidence="4" id="KW-0119">Carbohydrate metabolism</keyword>
<evidence type="ECO:0000256" key="6">
    <source>
        <dbReference type="PIRSR" id="PIRSR606710-1"/>
    </source>
</evidence>
<gene>
    <name evidence="11" type="ORF">N8I77_011494</name>
</gene>
<dbReference type="InterPro" id="IPR006710">
    <property type="entry name" value="Glyco_hydro_43"/>
</dbReference>
<keyword evidence="5 8" id="KW-0326">Glycosidase</keyword>